<dbReference type="Gene3D" id="3.40.50.2300">
    <property type="match status" value="1"/>
</dbReference>
<proteinExistence type="inferred from homology"/>
<feature type="region of interest" description="Disordered" evidence="5">
    <location>
        <begin position="123"/>
        <end position="158"/>
    </location>
</feature>
<dbReference type="EMBL" id="BFEA01000214">
    <property type="protein sequence ID" value="GBG74974.1"/>
    <property type="molecule type" value="Genomic_DNA"/>
</dbReference>
<dbReference type="Proteomes" id="UP000265515">
    <property type="component" value="Unassembled WGS sequence"/>
</dbReference>
<dbReference type="PANTHER" id="PTHR11717:SF7">
    <property type="entry name" value="LOW MOLECULAR WEIGHT PHOSPHOTYROSINE PROTEIN PHOSPHATASE"/>
    <property type="match status" value="1"/>
</dbReference>
<keyword evidence="3" id="KW-0904">Protein phosphatase</keyword>
<sequence>MGFWSAAACQSAAGTVLRIGTVAGQHVALPHLPDIETQLSSSCLQARSDLHLPLVEFPCKCQRISQQQRSSLKPGCHRVVQHDVSKRTAARRMSAASGEENRVLHPFELRRGQLQRPHNFDIGSRAVTEDGSSSALSSTDSVEEAGGEDGADAMPSNRFDVSSNCVNPVFRSSPWVVDVERDAKDVAVDKLNVIFLSEGNVCRSVYAEAIFQSMLREKGLEGEIGCTSKATRDYNIGEMPDDRAVAVAQDVGLTIREGAVARMFDHARDIVLYDLVVVMDKFNAADVLKEVSVYDTINKEGRYSARVRRLGEFCHKREVEDIDDPLYGNMGGPEEEELLKQVYQDIYDSCEGLLQRLLEIRASLGPDESLKQGFARSLVQMEALDWLVPPMLQKRN</sequence>
<protein>
    <recommendedName>
        <fullName evidence="6">Phosphotyrosine protein phosphatase I domain-containing protein</fullName>
    </recommendedName>
</protein>
<feature type="active site" evidence="4">
    <location>
        <position position="203"/>
    </location>
</feature>
<evidence type="ECO:0000313" key="7">
    <source>
        <dbReference type="EMBL" id="GBG74974.1"/>
    </source>
</evidence>
<dbReference type="SMART" id="SM00226">
    <property type="entry name" value="LMWPc"/>
    <property type="match status" value="1"/>
</dbReference>
<reference evidence="7 8" key="1">
    <citation type="journal article" date="2018" name="Cell">
        <title>The Chara Genome: Secondary Complexity and Implications for Plant Terrestrialization.</title>
        <authorList>
            <person name="Nishiyama T."/>
            <person name="Sakayama H."/>
            <person name="Vries J.D."/>
            <person name="Buschmann H."/>
            <person name="Saint-Marcoux D."/>
            <person name="Ullrich K.K."/>
            <person name="Haas F.B."/>
            <person name="Vanderstraeten L."/>
            <person name="Becker D."/>
            <person name="Lang D."/>
            <person name="Vosolsobe S."/>
            <person name="Rombauts S."/>
            <person name="Wilhelmsson P.K.I."/>
            <person name="Janitza P."/>
            <person name="Kern R."/>
            <person name="Heyl A."/>
            <person name="Rumpler F."/>
            <person name="Villalobos L.I.A.C."/>
            <person name="Clay J.M."/>
            <person name="Skokan R."/>
            <person name="Toyoda A."/>
            <person name="Suzuki Y."/>
            <person name="Kagoshima H."/>
            <person name="Schijlen E."/>
            <person name="Tajeshwar N."/>
            <person name="Catarino B."/>
            <person name="Hetherington A.J."/>
            <person name="Saltykova A."/>
            <person name="Bonnot C."/>
            <person name="Breuninger H."/>
            <person name="Symeonidi A."/>
            <person name="Radhakrishnan G.V."/>
            <person name="Van Nieuwerburgh F."/>
            <person name="Deforce D."/>
            <person name="Chang C."/>
            <person name="Karol K.G."/>
            <person name="Hedrich R."/>
            <person name="Ulvskov P."/>
            <person name="Glockner G."/>
            <person name="Delwiche C.F."/>
            <person name="Petrasek J."/>
            <person name="Van de Peer Y."/>
            <person name="Friml J."/>
            <person name="Beilby M."/>
            <person name="Dolan L."/>
            <person name="Kohara Y."/>
            <person name="Sugano S."/>
            <person name="Fujiyama A."/>
            <person name="Delaux P.-M."/>
            <person name="Quint M."/>
            <person name="TheiBen G."/>
            <person name="Hagemann M."/>
            <person name="Harholt J."/>
            <person name="Dunand C."/>
            <person name="Zachgo S."/>
            <person name="Langdale J."/>
            <person name="Maumus F."/>
            <person name="Straeten D.V.D."/>
            <person name="Gould S.B."/>
            <person name="Rensing S.A."/>
        </authorList>
    </citation>
    <scope>NUCLEOTIDE SEQUENCE [LARGE SCALE GENOMIC DNA]</scope>
    <source>
        <strain evidence="7 8">S276</strain>
    </source>
</reference>
<dbReference type="AlphaFoldDB" id="A0A388KY42"/>
<keyword evidence="2" id="KW-0378">Hydrolase</keyword>
<dbReference type="OrthoDB" id="3388at2759"/>
<dbReference type="PRINTS" id="PR00719">
    <property type="entry name" value="LMWPTPASE"/>
</dbReference>
<evidence type="ECO:0000256" key="5">
    <source>
        <dbReference type="SAM" id="MobiDB-lite"/>
    </source>
</evidence>
<comment type="similarity">
    <text evidence="1">Belongs to the low molecular weight phosphotyrosine protein phosphatase family.</text>
</comment>
<name>A0A388KY42_CHABU</name>
<dbReference type="GO" id="GO:0004725">
    <property type="term" value="F:protein tyrosine phosphatase activity"/>
    <property type="evidence" value="ECO:0007669"/>
    <property type="project" value="InterPro"/>
</dbReference>
<dbReference type="InterPro" id="IPR036196">
    <property type="entry name" value="Ptyr_pPase_sf"/>
</dbReference>
<evidence type="ECO:0000256" key="3">
    <source>
        <dbReference type="ARBA" id="ARBA00022912"/>
    </source>
</evidence>
<dbReference type="PANTHER" id="PTHR11717">
    <property type="entry name" value="LOW MOLECULAR WEIGHT PROTEIN TYROSINE PHOSPHATASE"/>
    <property type="match status" value="1"/>
</dbReference>
<gene>
    <name evidence="7" type="ORF">CBR_g19487</name>
</gene>
<dbReference type="InterPro" id="IPR023485">
    <property type="entry name" value="Ptyr_pPase"/>
</dbReference>
<keyword evidence="8" id="KW-1185">Reference proteome</keyword>
<dbReference type="InterPro" id="IPR017867">
    <property type="entry name" value="Tyr_phospatase_low_mol_wt"/>
</dbReference>
<evidence type="ECO:0000256" key="1">
    <source>
        <dbReference type="ARBA" id="ARBA00011063"/>
    </source>
</evidence>
<dbReference type="Pfam" id="PF01451">
    <property type="entry name" value="LMWPc"/>
    <property type="match status" value="1"/>
</dbReference>
<evidence type="ECO:0000256" key="4">
    <source>
        <dbReference type="PIRSR" id="PIRSR617867-1"/>
    </source>
</evidence>
<comment type="caution">
    <text evidence="7">The sequence shown here is derived from an EMBL/GenBank/DDBJ whole genome shotgun (WGS) entry which is preliminary data.</text>
</comment>
<organism evidence="7 8">
    <name type="scientific">Chara braunii</name>
    <name type="common">Braun's stonewort</name>
    <dbReference type="NCBI Taxonomy" id="69332"/>
    <lineage>
        <taxon>Eukaryota</taxon>
        <taxon>Viridiplantae</taxon>
        <taxon>Streptophyta</taxon>
        <taxon>Charophyceae</taxon>
        <taxon>Charales</taxon>
        <taxon>Characeae</taxon>
        <taxon>Chara</taxon>
    </lineage>
</organism>
<evidence type="ECO:0000313" key="8">
    <source>
        <dbReference type="Proteomes" id="UP000265515"/>
    </source>
</evidence>
<evidence type="ECO:0000256" key="2">
    <source>
        <dbReference type="ARBA" id="ARBA00022801"/>
    </source>
</evidence>
<feature type="compositionally biased region" description="Acidic residues" evidence="5">
    <location>
        <begin position="141"/>
        <end position="151"/>
    </location>
</feature>
<dbReference type="SUPFAM" id="SSF52788">
    <property type="entry name" value="Phosphotyrosine protein phosphatases I"/>
    <property type="match status" value="1"/>
</dbReference>
<accession>A0A388KY42</accession>
<dbReference type="Gramene" id="GBG74974">
    <property type="protein sequence ID" value="GBG74974"/>
    <property type="gene ID" value="CBR_g19487"/>
</dbReference>
<feature type="active site" description="Proton donor" evidence="4">
    <location>
        <position position="324"/>
    </location>
</feature>
<feature type="domain" description="Phosphotyrosine protein phosphatase I" evidence="6">
    <location>
        <begin position="191"/>
        <end position="356"/>
    </location>
</feature>
<dbReference type="STRING" id="69332.A0A388KY42"/>
<dbReference type="InterPro" id="IPR050438">
    <property type="entry name" value="LMW_PTPase"/>
</dbReference>
<evidence type="ECO:0000259" key="6">
    <source>
        <dbReference type="SMART" id="SM00226"/>
    </source>
</evidence>